<evidence type="ECO:0000313" key="3">
    <source>
        <dbReference type="Proteomes" id="UP000226079"/>
    </source>
</evidence>
<dbReference type="RefSeq" id="WP_098461669.1">
    <property type="nucleotide sequence ID" value="NZ_PDJC01000001.1"/>
</dbReference>
<dbReference type="Pfam" id="PF16976">
    <property type="entry name" value="RcpC"/>
    <property type="match status" value="1"/>
</dbReference>
<reference evidence="2 3" key="1">
    <citation type="submission" date="2017-10" db="EMBL/GenBank/DDBJ databases">
        <title>Sequencing the genomes of 1000 actinobacteria strains.</title>
        <authorList>
            <person name="Klenk H.-P."/>
        </authorList>
    </citation>
    <scope>NUCLEOTIDE SEQUENCE [LARGE SCALE GENOMIC DNA]</scope>
    <source>
        <strain evidence="2 3">DSM 15597</strain>
    </source>
</reference>
<dbReference type="InterPro" id="IPR031571">
    <property type="entry name" value="RcpC_dom"/>
</dbReference>
<dbReference type="EMBL" id="PDJC01000001">
    <property type="protein sequence ID" value="PFG18300.1"/>
    <property type="molecule type" value="Genomic_DNA"/>
</dbReference>
<protein>
    <submittedName>
        <fullName evidence="2">Pilus assembly protein CpaB</fullName>
    </submittedName>
</protein>
<organism evidence="2 3">
    <name type="scientific">Propionicimonas paludicola</name>
    <dbReference type="NCBI Taxonomy" id="185243"/>
    <lineage>
        <taxon>Bacteria</taxon>
        <taxon>Bacillati</taxon>
        <taxon>Actinomycetota</taxon>
        <taxon>Actinomycetes</taxon>
        <taxon>Propionibacteriales</taxon>
        <taxon>Nocardioidaceae</taxon>
        <taxon>Propionicimonas</taxon>
    </lineage>
</organism>
<dbReference type="AlphaFoldDB" id="A0A2A9CXE6"/>
<feature type="domain" description="Flp pilus assembly protein RcpC/CpaB" evidence="1">
    <location>
        <begin position="120"/>
        <end position="211"/>
    </location>
</feature>
<keyword evidence="3" id="KW-1185">Reference proteome</keyword>
<proteinExistence type="predicted"/>
<evidence type="ECO:0000313" key="2">
    <source>
        <dbReference type="EMBL" id="PFG18300.1"/>
    </source>
</evidence>
<evidence type="ECO:0000259" key="1">
    <source>
        <dbReference type="Pfam" id="PF16976"/>
    </source>
</evidence>
<dbReference type="Proteomes" id="UP000226079">
    <property type="component" value="Unassembled WGS sequence"/>
</dbReference>
<comment type="caution">
    <text evidence="2">The sequence shown here is derived from an EMBL/GenBank/DDBJ whole genome shotgun (WGS) entry which is preliminary data.</text>
</comment>
<gene>
    <name evidence="2" type="ORF">ATK74_2884</name>
</gene>
<sequence length="233" mass="24107">MQRRVIAAIAAVLLAGVGAVLMFTYVSNADARAMAGQEPTDVLVVVAADGVPAGTLGKNLAPFVELKKLPRAAVAANALSNTVEIQDLATTTDLKQGEQVLASRFAKPDTDGGKKGDIPVPNDMQQISMVTESQRAVAGRIIPGDKIAINVTKGNQTAQVFRDVLVLRVDGGSTPDGAASGSSVMLTLALKPKDVRLLVASLQTAQLWIVLDAKNNDGSAEAPISLTLGKASQ</sequence>
<dbReference type="OrthoDB" id="5182178at2"/>
<name>A0A2A9CXE6_9ACTN</name>
<accession>A0A2A9CXE6</accession>